<dbReference type="EMBL" id="MU853223">
    <property type="protein sequence ID" value="KAK4129167.1"/>
    <property type="molecule type" value="Genomic_DNA"/>
</dbReference>
<dbReference type="Pfam" id="PF11915">
    <property type="entry name" value="DUF3433"/>
    <property type="match status" value="2"/>
</dbReference>
<evidence type="ECO:0000313" key="4">
    <source>
        <dbReference type="Proteomes" id="UP001302602"/>
    </source>
</evidence>
<feature type="transmembrane region" description="Helical" evidence="2">
    <location>
        <begin position="58"/>
        <end position="78"/>
    </location>
</feature>
<name>A0AAN6U9Z0_9PEZI</name>
<feature type="compositionally biased region" description="Basic and acidic residues" evidence="1">
    <location>
        <begin position="23"/>
        <end position="38"/>
    </location>
</feature>
<accession>A0AAN6U9Z0</accession>
<feature type="compositionally biased region" description="Polar residues" evidence="1">
    <location>
        <begin position="162"/>
        <end position="192"/>
    </location>
</feature>
<evidence type="ECO:0000256" key="2">
    <source>
        <dbReference type="SAM" id="Phobius"/>
    </source>
</evidence>
<dbReference type="PANTHER" id="PTHR37544:SF3">
    <property type="entry name" value="SPRAY"/>
    <property type="match status" value="1"/>
</dbReference>
<feature type="compositionally biased region" description="Low complexity" evidence="1">
    <location>
        <begin position="273"/>
        <end position="282"/>
    </location>
</feature>
<feature type="region of interest" description="Disordered" evidence="1">
    <location>
        <begin position="271"/>
        <end position="292"/>
    </location>
</feature>
<dbReference type="RefSeq" id="XP_062652938.1">
    <property type="nucleotide sequence ID" value="XM_062796842.1"/>
</dbReference>
<gene>
    <name evidence="3" type="ORF">N657DRAFT_686545</name>
</gene>
<feature type="transmembrane region" description="Helical" evidence="2">
    <location>
        <begin position="813"/>
        <end position="834"/>
    </location>
</feature>
<evidence type="ECO:0008006" key="5">
    <source>
        <dbReference type="Google" id="ProtNLM"/>
    </source>
</evidence>
<feature type="transmembrane region" description="Helical" evidence="2">
    <location>
        <begin position="1183"/>
        <end position="1201"/>
    </location>
</feature>
<feature type="transmembrane region" description="Helical" evidence="2">
    <location>
        <begin position="1117"/>
        <end position="1139"/>
    </location>
</feature>
<keyword evidence="2" id="KW-0812">Transmembrane</keyword>
<comment type="caution">
    <text evidence="3">The sequence shown here is derived from an EMBL/GenBank/DDBJ whole genome shotgun (WGS) entry which is preliminary data.</text>
</comment>
<evidence type="ECO:0000313" key="3">
    <source>
        <dbReference type="EMBL" id="KAK4129167.1"/>
    </source>
</evidence>
<feature type="transmembrane region" description="Helical" evidence="2">
    <location>
        <begin position="943"/>
        <end position="964"/>
    </location>
</feature>
<feature type="transmembrane region" description="Helical" evidence="2">
    <location>
        <begin position="870"/>
        <end position="888"/>
    </location>
</feature>
<reference evidence="3" key="2">
    <citation type="submission" date="2023-05" db="EMBL/GenBank/DDBJ databases">
        <authorList>
            <consortium name="Lawrence Berkeley National Laboratory"/>
            <person name="Steindorff A."/>
            <person name="Hensen N."/>
            <person name="Bonometti L."/>
            <person name="Westerberg I."/>
            <person name="Brannstrom I.O."/>
            <person name="Guillou S."/>
            <person name="Cros-Aarteil S."/>
            <person name="Calhoun S."/>
            <person name="Haridas S."/>
            <person name="Kuo A."/>
            <person name="Mondo S."/>
            <person name="Pangilinan J."/>
            <person name="Riley R."/>
            <person name="Labutti K."/>
            <person name="Andreopoulos B."/>
            <person name="Lipzen A."/>
            <person name="Chen C."/>
            <person name="Yanf M."/>
            <person name="Daum C."/>
            <person name="Ng V."/>
            <person name="Clum A."/>
            <person name="Ohm R."/>
            <person name="Martin F."/>
            <person name="Silar P."/>
            <person name="Natvig D."/>
            <person name="Lalanne C."/>
            <person name="Gautier V."/>
            <person name="Ament-Velasquez S.L."/>
            <person name="Kruys A."/>
            <person name="Hutchinson M.I."/>
            <person name="Powell A.J."/>
            <person name="Barry K."/>
            <person name="Miller A.N."/>
            <person name="Grigoriev I.V."/>
            <person name="Debuchy R."/>
            <person name="Gladieux P."/>
            <person name="Thoren M.H."/>
            <person name="Johannesson H."/>
        </authorList>
    </citation>
    <scope>NUCLEOTIDE SEQUENCE</scope>
    <source>
        <strain evidence="3">CBS 731.68</strain>
    </source>
</reference>
<dbReference type="InterPro" id="IPR021840">
    <property type="entry name" value="DUF3433"/>
</dbReference>
<keyword evidence="4" id="KW-1185">Reference proteome</keyword>
<protein>
    <recommendedName>
        <fullName evidence="5">Zonadhesin</fullName>
    </recommendedName>
</protein>
<feature type="transmembrane region" description="Helical" evidence="2">
    <location>
        <begin position="895"/>
        <end position="912"/>
    </location>
</feature>
<sequence>MQQSFMQPQDDRATYEYTTIQATEDRHEGPAEDASRDRASAVWRSQGTPDYKPKPLQWPFISTVMVLLLVAIALVVVAEKQLPDSDSSARILGLHPNASQPEGLRFARAARDAFTNTSSEATVDETAGDPPPSPTTPTTLVMATTTSQIQGSSTTSEEAKVPNQNPTAADSRKSTTQLVSEATASTSTQPSNPAHPFTLTTSSLVAASLTTTSSVSTLSPSTVSLDPGKPSTSTAGLPSSPLSSTSSPVRPSTVTTSTSGSADVLFIDAAPGSSTTTSTVSRSTEHVSATNTASLPSGARVATSVSVGKVTGSVTSMVTTVTTYTVSSDETISFTTNTTYETTKTLTVPRTRSSPMPTSLPSYATSFSGPAQTQTEEYDTITVTEIVTTPTVLPTVRPTFSTVTSTIITDVVIPTTGEFTETFYETIYPPNNSPNNPEMVTAQNPGPGVVTGTAVVEGTVEIVKTNGPVILVVTVDEQKTQVVEPQVTTGVVRVGGSEVTNVVVITPTPGNSDGVVTVVGGSPVTIVNTLGPVTATTVVDGVQRTIIETPPPQTVVRIDGGVTATILPGQLVTSTVVNNIGGTPVTRVVVTTPAGPPFEPITYTIVRDVGGTLVTEAITTTPTGAPDEPVTFTAVDIVGGTPVTQLVVTTANGVGFQPVSYTITTIIGGTPTVVTVTPGPTTIVETIDGAAVTRVTTPPVTSFTATVGGTLTTQILVTTPADAEPITLTFVSTSGGTLSTFTSTFPPSTFVTTISGTLRTITSTPSPSTFTSTLPISTLTWTSTTSPTNTANARPTATVIPSTRVHRWTEADIFIGTFLPALLGVALIIPLRIIDLNAKLYQPYQALAKQQQQQQQQQQLKRSQPGADTLLLQYTGLWAFVTPAVTLLQGHPVPFLTTLMVGCASFMVPLATEAVGLKLHGECYLNTASSRCGPALGVSPVPAHALVGLMAAVVVLLGLVLFLVSRWVTGVWANPWSLAGIASLARNEHVRIRQEGEMGMRRELAEKQYGLGYFRNEGGREEYGIVLMDEEARGLHREEDGPAGDTESDLLVEPGLTAKWGGGSRRLPFMTLRYPWRIAFVLFQLAVFVFVVYYHAYYRGGIRDDGRLWLFLNSNTFGVRFVSAVVGVIIAFCWQAFFLSVSQMTPFYLLSLRTRPPDSSILFTPSTNPFSGIYSSVRHRQPFLFAVSFAAILSEFLPVILSNVPFNLAQTGTAATVCAVLSCLFLGVMLAVLAASFFVRYPPMPVDPRCVAGLLWYVSKSKMLEDFEGVSRLEGKERALRVKEMGRRYFYGVLMGGGDGRRLGVDCDVGGGGEDGMGYLGAQGILRGRGDD</sequence>
<reference evidence="3" key="1">
    <citation type="journal article" date="2023" name="Mol. Phylogenet. Evol.">
        <title>Genome-scale phylogeny and comparative genomics of the fungal order Sordariales.</title>
        <authorList>
            <person name="Hensen N."/>
            <person name="Bonometti L."/>
            <person name="Westerberg I."/>
            <person name="Brannstrom I.O."/>
            <person name="Guillou S."/>
            <person name="Cros-Aarteil S."/>
            <person name="Calhoun S."/>
            <person name="Haridas S."/>
            <person name="Kuo A."/>
            <person name="Mondo S."/>
            <person name="Pangilinan J."/>
            <person name="Riley R."/>
            <person name="LaButti K."/>
            <person name="Andreopoulos B."/>
            <person name="Lipzen A."/>
            <person name="Chen C."/>
            <person name="Yan M."/>
            <person name="Daum C."/>
            <person name="Ng V."/>
            <person name="Clum A."/>
            <person name="Steindorff A."/>
            <person name="Ohm R.A."/>
            <person name="Martin F."/>
            <person name="Silar P."/>
            <person name="Natvig D.O."/>
            <person name="Lalanne C."/>
            <person name="Gautier V."/>
            <person name="Ament-Velasquez S.L."/>
            <person name="Kruys A."/>
            <person name="Hutchinson M.I."/>
            <person name="Powell A.J."/>
            <person name="Barry K."/>
            <person name="Miller A.N."/>
            <person name="Grigoriev I.V."/>
            <person name="Debuchy R."/>
            <person name="Gladieux P."/>
            <person name="Hiltunen Thoren M."/>
            <person name="Johannesson H."/>
        </authorList>
    </citation>
    <scope>NUCLEOTIDE SEQUENCE</scope>
    <source>
        <strain evidence="3">CBS 731.68</strain>
    </source>
</reference>
<feature type="region of interest" description="Disordered" evidence="1">
    <location>
        <begin position="1"/>
        <end position="38"/>
    </location>
</feature>
<dbReference type="PANTHER" id="PTHR37544">
    <property type="entry name" value="SPRAY-RELATED"/>
    <property type="match status" value="1"/>
</dbReference>
<feature type="transmembrane region" description="Helical" evidence="2">
    <location>
        <begin position="1074"/>
        <end position="1097"/>
    </location>
</feature>
<dbReference type="Proteomes" id="UP001302602">
    <property type="component" value="Unassembled WGS sequence"/>
</dbReference>
<feature type="region of interest" description="Disordered" evidence="1">
    <location>
        <begin position="118"/>
        <end position="198"/>
    </location>
</feature>
<feature type="transmembrane region" description="Helical" evidence="2">
    <location>
        <begin position="1213"/>
        <end position="1239"/>
    </location>
</feature>
<proteinExistence type="predicted"/>
<keyword evidence="2" id="KW-1133">Transmembrane helix</keyword>
<feature type="region of interest" description="Disordered" evidence="1">
    <location>
        <begin position="348"/>
        <end position="371"/>
    </location>
</feature>
<dbReference type="GeneID" id="87833610"/>
<keyword evidence="2" id="KW-0472">Membrane</keyword>
<organism evidence="3 4">
    <name type="scientific">Parathielavia appendiculata</name>
    <dbReference type="NCBI Taxonomy" id="2587402"/>
    <lineage>
        <taxon>Eukaryota</taxon>
        <taxon>Fungi</taxon>
        <taxon>Dikarya</taxon>
        <taxon>Ascomycota</taxon>
        <taxon>Pezizomycotina</taxon>
        <taxon>Sordariomycetes</taxon>
        <taxon>Sordariomycetidae</taxon>
        <taxon>Sordariales</taxon>
        <taxon>Chaetomiaceae</taxon>
        <taxon>Parathielavia</taxon>
    </lineage>
</organism>
<feature type="compositionally biased region" description="Low complexity" evidence="1">
    <location>
        <begin position="136"/>
        <end position="156"/>
    </location>
</feature>
<evidence type="ECO:0000256" key="1">
    <source>
        <dbReference type="SAM" id="MobiDB-lite"/>
    </source>
</evidence>
<feature type="region of interest" description="Disordered" evidence="1">
    <location>
        <begin position="213"/>
        <end position="258"/>
    </location>
</feature>